<evidence type="ECO:0000256" key="3">
    <source>
        <dbReference type="ARBA" id="ARBA00012328"/>
    </source>
</evidence>
<proteinExistence type="inferred from homology"/>
<keyword evidence="7 12" id="KW-0489">Methyltransferase</keyword>
<dbReference type="InterPro" id="IPR029028">
    <property type="entry name" value="Alpha/beta_knot_MTases"/>
</dbReference>
<name>A0A653IFN5_9BACL</name>
<evidence type="ECO:0000256" key="6">
    <source>
        <dbReference type="ARBA" id="ARBA00022552"/>
    </source>
</evidence>
<evidence type="ECO:0000256" key="7">
    <source>
        <dbReference type="ARBA" id="ARBA00022603"/>
    </source>
</evidence>
<organism evidence="15 16">
    <name type="scientific">Exiguobacterium oxidotolerans</name>
    <dbReference type="NCBI Taxonomy" id="223958"/>
    <lineage>
        <taxon>Bacteria</taxon>
        <taxon>Bacillati</taxon>
        <taxon>Bacillota</taxon>
        <taxon>Bacilli</taxon>
        <taxon>Bacillales</taxon>
        <taxon>Bacillales Family XII. Incertae Sedis</taxon>
        <taxon>Exiguobacterium</taxon>
    </lineage>
</organism>
<evidence type="ECO:0000256" key="9">
    <source>
        <dbReference type="ARBA" id="ARBA00022691"/>
    </source>
</evidence>
<dbReference type="CDD" id="cd18084">
    <property type="entry name" value="RsmE-like"/>
    <property type="match status" value="1"/>
</dbReference>
<evidence type="ECO:0000256" key="8">
    <source>
        <dbReference type="ARBA" id="ARBA00022679"/>
    </source>
</evidence>
<dbReference type="InterPro" id="IPR046886">
    <property type="entry name" value="RsmE_MTase_dom"/>
</dbReference>
<evidence type="ECO:0000259" key="13">
    <source>
        <dbReference type="Pfam" id="PF04452"/>
    </source>
</evidence>
<keyword evidence="9 12" id="KW-0949">S-adenosyl-L-methionine</keyword>
<reference evidence="15 16" key="1">
    <citation type="submission" date="2019-10" db="EMBL/GenBank/DDBJ databases">
        <authorList>
            <person name="Karimi E."/>
        </authorList>
    </citation>
    <scope>NUCLEOTIDE SEQUENCE [LARGE SCALE GENOMIC DNA]</scope>
    <source>
        <strain evidence="15">Exiguobacterium sp. 9Y</strain>
    </source>
</reference>
<comment type="function">
    <text evidence="10 12">Specifically methylates the N3 position of the uracil ring of uridine 1498 (m3U1498) in 16S rRNA. Acts on the fully assembled 30S ribosomal subunit.</text>
</comment>
<dbReference type="InterPro" id="IPR029026">
    <property type="entry name" value="tRNA_m1G_MTases_N"/>
</dbReference>
<dbReference type="NCBIfam" id="NF008691">
    <property type="entry name" value="PRK11713.1-4"/>
    <property type="match status" value="1"/>
</dbReference>
<feature type="domain" description="Ribosomal RNA small subunit methyltransferase E PUA-like" evidence="14">
    <location>
        <begin position="18"/>
        <end position="63"/>
    </location>
</feature>
<gene>
    <name evidence="15" type="primary">rsmE</name>
    <name evidence="15" type="ORF">EXIGUO9Y_360354</name>
</gene>
<dbReference type="GO" id="GO:0005737">
    <property type="term" value="C:cytoplasm"/>
    <property type="evidence" value="ECO:0007669"/>
    <property type="project" value="UniProtKB-SubCell"/>
</dbReference>
<dbReference type="EC" id="2.1.1.193" evidence="3 12"/>
<dbReference type="NCBIfam" id="TIGR00046">
    <property type="entry name" value="RsmE family RNA methyltransferase"/>
    <property type="match status" value="1"/>
</dbReference>
<evidence type="ECO:0000313" key="16">
    <source>
        <dbReference type="Proteomes" id="UP000439752"/>
    </source>
</evidence>
<dbReference type="AlphaFoldDB" id="A0A653IFN5"/>
<evidence type="ECO:0000256" key="11">
    <source>
        <dbReference type="ARBA" id="ARBA00047944"/>
    </source>
</evidence>
<sequence length="248" mass="27647">MQRYFVEQTARSGERFTLQKDDAHHMKNVMRMDVGDEILVLDGTGLFRCALEELDKQQAIARIVESLPIDTELPIRVTLAYALPKGDKIELVAQKATELGMNQLLVFESARSVSKWDAKKVPKKIERLEKIIKEAAEQSYRAHLPQVDYVTYDEVLQEAPQYTACLVAYEESAKEGEATAFASTLARLQAGDSLLVVIGPEGGLTETEVTRLTDAGFLPASLGRRILRTETAPLYVLSAVSYHFELKG</sequence>
<evidence type="ECO:0000256" key="1">
    <source>
        <dbReference type="ARBA" id="ARBA00004496"/>
    </source>
</evidence>
<comment type="similarity">
    <text evidence="2 12">Belongs to the RNA methyltransferase RsmE family.</text>
</comment>
<dbReference type="PIRSF" id="PIRSF015601">
    <property type="entry name" value="MTase_slr0722"/>
    <property type="match status" value="1"/>
</dbReference>
<comment type="subcellular location">
    <subcellularLocation>
        <location evidence="1 12">Cytoplasm</location>
    </subcellularLocation>
</comment>
<keyword evidence="6 12" id="KW-0698">rRNA processing</keyword>
<dbReference type="PANTHER" id="PTHR30027:SF3">
    <property type="entry name" value="16S RRNA (URACIL(1498)-N(3))-METHYLTRANSFERASE"/>
    <property type="match status" value="1"/>
</dbReference>
<keyword evidence="8 12" id="KW-0808">Transferase</keyword>
<evidence type="ECO:0000259" key="14">
    <source>
        <dbReference type="Pfam" id="PF20260"/>
    </source>
</evidence>
<dbReference type="InterPro" id="IPR015947">
    <property type="entry name" value="PUA-like_sf"/>
</dbReference>
<evidence type="ECO:0000256" key="12">
    <source>
        <dbReference type="PIRNR" id="PIRNR015601"/>
    </source>
</evidence>
<dbReference type="GO" id="GO:0070475">
    <property type="term" value="P:rRNA base methylation"/>
    <property type="evidence" value="ECO:0007669"/>
    <property type="project" value="TreeGrafter"/>
</dbReference>
<protein>
    <recommendedName>
        <fullName evidence="4 12">Ribosomal RNA small subunit methyltransferase E</fullName>
        <ecNumber evidence="3 12">2.1.1.193</ecNumber>
    </recommendedName>
</protein>
<dbReference type="GO" id="GO:0070042">
    <property type="term" value="F:rRNA (uridine-N3-)-methyltransferase activity"/>
    <property type="evidence" value="ECO:0007669"/>
    <property type="project" value="TreeGrafter"/>
</dbReference>
<dbReference type="Proteomes" id="UP000439752">
    <property type="component" value="Unassembled WGS sequence"/>
</dbReference>
<evidence type="ECO:0000256" key="5">
    <source>
        <dbReference type="ARBA" id="ARBA00022490"/>
    </source>
</evidence>
<dbReference type="InterPro" id="IPR046887">
    <property type="entry name" value="RsmE_PUA-like"/>
</dbReference>
<dbReference type="Gene3D" id="3.40.1280.10">
    <property type="match status" value="1"/>
</dbReference>
<evidence type="ECO:0000313" key="15">
    <source>
        <dbReference type="EMBL" id="VWX38077.1"/>
    </source>
</evidence>
<dbReference type="Pfam" id="PF04452">
    <property type="entry name" value="Methyltrans_RNA"/>
    <property type="match status" value="1"/>
</dbReference>
<dbReference type="InterPro" id="IPR006700">
    <property type="entry name" value="RsmE"/>
</dbReference>
<dbReference type="SUPFAM" id="SSF75217">
    <property type="entry name" value="alpha/beta knot"/>
    <property type="match status" value="1"/>
</dbReference>
<evidence type="ECO:0000256" key="4">
    <source>
        <dbReference type="ARBA" id="ARBA00013673"/>
    </source>
</evidence>
<dbReference type="PANTHER" id="PTHR30027">
    <property type="entry name" value="RIBOSOMAL RNA SMALL SUBUNIT METHYLTRANSFERASE E"/>
    <property type="match status" value="1"/>
</dbReference>
<evidence type="ECO:0000256" key="10">
    <source>
        <dbReference type="ARBA" id="ARBA00025699"/>
    </source>
</evidence>
<comment type="catalytic activity">
    <reaction evidence="11 12">
        <text>uridine(1498) in 16S rRNA + S-adenosyl-L-methionine = N(3)-methyluridine(1498) in 16S rRNA + S-adenosyl-L-homocysteine + H(+)</text>
        <dbReference type="Rhea" id="RHEA:42920"/>
        <dbReference type="Rhea" id="RHEA-COMP:10283"/>
        <dbReference type="Rhea" id="RHEA-COMP:10284"/>
        <dbReference type="ChEBI" id="CHEBI:15378"/>
        <dbReference type="ChEBI" id="CHEBI:57856"/>
        <dbReference type="ChEBI" id="CHEBI:59789"/>
        <dbReference type="ChEBI" id="CHEBI:65315"/>
        <dbReference type="ChEBI" id="CHEBI:74502"/>
        <dbReference type="EC" id="2.1.1.193"/>
    </reaction>
</comment>
<dbReference type="RefSeq" id="WP_159173866.1">
    <property type="nucleotide sequence ID" value="NZ_LR732312.1"/>
</dbReference>
<evidence type="ECO:0000256" key="2">
    <source>
        <dbReference type="ARBA" id="ARBA00005528"/>
    </source>
</evidence>
<dbReference type="SUPFAM" id="SSF88697">
    <property type="entry name" value="PUA domain-like"/>
    <property type="match status" value="1"/>
</dbReference>
<dbReference type="Pfam" id="PF20260">
    <property type="entry name" value="PUA_4"/>
    <property type="match status" value="1"/>
</dbReference>
<accession>A0A653IFN5</accession>
<keyword evidence="5 12" id="KW-0963">Cytoplasm</keyword>
<keyword evidence="16" id="KW-1185">Reference proteome</keyword>
<dbReference type="EMBL" id="CABWKQ010000030">
    <property type="protein sequence ID" value="VWX38077.1"/>
    <property type="molecule type" value="Genomic_DNA"/>
</dbReference>
<feature type="domain" description="Ribosomal RNA small subunit methyltransferase E methyltransferase" evidence="13">
    <location>
        <begin position="72"/>
        <end position="240"/>
    </location>
</feature>